<feature type="compositionally biased region" description="Basic residues" evidence="1">
    <location>
        <begin position="1589"/>
        <end position="1598"/>
    </location>
</feature>
<dbReference type="InterPro" id="IPR055309">
    <property type="entry name" value="Znf318-like"/>
</dbReference>
<feature type="region of interest" description="Disordered" evidence="1">
    <location>
        <begin position="1391"/>
        <end position="1424"/>
    </location>
</feature>
<dbReference type="EMBL" id="JASAOG010000111">
    <property type="protein sequence ID" value="KAK0050721.1"/>
    <property type="molecule type" value="Genomic_DNA"/>
</dbReference>
<feature type="compositionally biased region" description="Basic and acidic residues" evidence="1">
    <location>
        <begin position="1763"/>
        <end position="1778"/>
    </location>
</feature>
<feature type="compositionally biased region" description="Polar residues" evidence="1">
    <location>
        <begin position="1016"/>
        <end position="1025"/>
    </location>
</feature>
<dbReference type="GO" id="GO:0008270">
    <property type="term" value="F:zinc ion binding"/>
    <property type="evidence" value="ECO:0007669"/>
    <property type="project" value="InterPro"/>
</dbReference>
<evidence type="ECO:0000256" key="1">
    <source>
        <dbReference type="SAM" id="MobiDB-lite"/>
    </source>
</evidence>
<protein>
    <submittedName>
        <fullName evidence="3">ZN318 protein</fullName>
    </submittedName>
</protein>
<evidence type="ECO:0000313" key="3">
    <source>
        <dbReference type="EMBL" id="KAK0050721.1"/>
    </source>
</evidence>
<dbReference type="GO" id="GO:0005654">
    <property type="term" value="C:nucleoplasm"/>
    <property type="evidence" value="ECO:0007669"/>
    <property type="project" value="TreeGrafter"/>
</dbReference>
<dbReference type="PANTHER" id="PTHR15577:SF2">
    <property type="entry name" value="ZINC FINGER PROTEIN 318"/>
    <property type="match status" value="1"/>
</dbReference>
<feature type="region of interest" description="Disordered" evidence="1">
    <location>
        <begin position="1709"/>
        <end position="1904"/>
    </location>
</feature>
<feature type="domain" description="U1-type" evidence="2">
    <location>
        <begin position="1271"/>
        <end position="1305"/>
    </location>
</feature>
<feature type="compositionally biased region" description="Basic and acidic residues" evidence="1">
    <location>
        <begin position="1524"/>
        <end position="1542"/>
    </location>
</feature>
<dbReference type="GO" id="GO:0045892">
    <property type="term" value="P:negative regulation of DNA-templated transcription"/>
    <property type="evidence" value="ECO:0007669"/>
    <property type="project" value="TreeGrafter"/>
</dbReference>
<feature type="compositionally biased region" description="Basic residues" evidence="1">
    <location>
        <begin position="972"/>
        <end position="986"/>
    </location>
</feature>
<feature type="region of interest" description="Disordered" evidence="1">
    <location>
        <begin position="1558"/>
        <end position="1679"/>
    </location>
</feature>
<feature type="region of interest" description="Disordered" evidence="1">
    <location>
        <begin position="2534"/>
        <end position="2560"/>
    </location>
</feature>
<feature type="region of interest" description="Disordered" evidence="1">
    <location>
        <begin position="1460"/>
        <end position="1483"/>
    </location>
</feature>
<feature type="region of interest" description="Disordered" evidence="1">
    <location>
        <begin position="499"/>
        <end position="713"/>
    </location>
</feature>
<reference evidence="3" key="1">
    <citation type="journal article" date="2023" name="PLoS Negl. Trop. Dis.">
        <title>A genome sequence for Biomphalaria pfeifferi, the major vector snail for the human-infecting parasite Schistosoma mansoni.</title>
        <authorList>
            <person name="Bu L."/>
            <person name="Lu L."/>
            <person name="Laidemitt M.R."/>
            <person name="Zhang S.M."/>
            <person name="Mutuku M."/>
            <person name="Mkoji G."/>
            <person name="Steinauer M."/>
            <person name="Loker E.S."/>
        </authorList>
    </citation>
    <scope>NUCLEOTIDE SEQUENCE</scope>
    <source>
        <strain evidence="3">KasaAsao</strain>
    </source>
</reference>
<dbReference type="Proteomes" id="UP001233172">
    <property type="component" value="Unassembled WGS sequence"/>
</dbReference>
<feature type="compositionally biased region" description="Basic and acidic residues" evidence="1">
    <location>
        <begin position="801"/>
        <end position="823"/>
    </location>
</feature>
<feature type="compositionally biased region" description="Basic and acidic residues" evidence="1">
    <location>
        <begin position="1611"/>
        <end position="1655"/>
    </location>
</feature>
<reference evidence="3" key="2">
    <citation type="submission" date="2023-04" db="EMBL/GenBank/DDBJ databases">
        <authorList>
            <person name="Bu L."/>
            <person name="Lu L."/>
            <person name="Laidemitt M.R."/>
            <person name="Zhang S.M."/>
            <person name="Mutuku M."/>
            <person name="Mkoji G."/>
            <person name="Steinauer M."/>
            <person name="Loker E.S."/>
        </authorList>
    </citation>
    <scope>NUCLEOTIDE SEQUENCE</scope>
    <source>
        <strain evidence="3">KasaAsao</strain>
        <tissue evidence="3">Whole Snail</tissue>
    </source>
</reference>
<comment type="caution">
    <text evidence="3">The sequence shown here is derived from an EMBL/GenBank/DDBJ whole genome shotgun (WGS) entry which is preliminary data.</text>
</comment>
<feature type="compositionally biased region" description="Basic residues" evidence="1">
    <location>
        <begin position="930"/>
        <end position="960"/>
    </location>
</feature>
<feature type="compositionally biased region" description="Acidic residues" evidence="1">
    <location>
        <begin position="1659"/>
        <end position="1670"/>
    </location>
</feature>
<feature type="compositionally biased region" description="Polar residues" evidence="1">
    <location>
        <begin position="1713"/>
        <end position="1737"/>
    </location>
</feature>
<dbReference type="InterPro" id="IPR003604">
    <property type="entry name" value="Matrin/U1-like-C_Znf_C2H2"/>
</dbReference>
<feature type="region of interest" description="Disordered" evidence="1">
    <location>
        <begin position="761"/>
        <end position="1032"/>
    </location>
</feature>
<feature type="compositionally biased region" description="Basic and acidic residues" evidence="1">
    <location>
        <begin position="684"/>
        <end position="701"/>
    </location>
</feature>
<feature type="compositionally biased region" description="Basic and acidic residues" evidence="1">
    <location>
        <begin position="904"/>
        <end position="919"/>
    </location>
</feature>
<feature type="region of interest" description="Disordered" evidence="1">
    <location>
        <begin position="1"/>
        <end position="78"/>
    </location>
</feature>
<sequence>MNYRGGGRSRYSEDHAHDDRSRYGSSQRQNDGRSNQRNLPYNNYLPEANSYNPGYTPNEFYSSRFSTGVPPSLQNPGVQSFTHISSAVQQDHISDRSSSYVGDTYSNRQFSQPSGPAHYQNFESRHDCPAADPQKGRYDGPFGGRIGERSYKESVMTREYSQSRDQDEKIDKPHDKSGEDRNNPDKYSDIYELLKDEKLKNVLFAGISKATAKLEQSLQMKSNENITFLESSQSSASQLFPSASGGNKPRSILKRKEDDAGNAGIFSKTSVLEKTLQLLQNKSAPVDPVPVANTSSNSSKNALSQLSSYADPDEDNYLYCKDDSIKETQSKESNSRQPFWSVNAISSASEPLKEGDTFDIKDKLYEQWRQSIHRGDESQKTLKKDKLANVDPFFKKKISDKLESTFSQAPPAEPSKKESEDLDTTVQNILQSIGFNFDLSKRMQELARQKKQQDEVQAGIVDQSASFLGTNMFDAELKDTLVRPNKREASLEALIKEARASSQRGRDYEANKYPENRYRSTSPEKDSLHDDRYEKYKKWDHRSPGLTDDRGGSGFKEDERNVIASQRRELRPASYSIDRDLKSPLRSSSYSRDQDLKSPPRTNSYTRDRDLKSSPRSSSYTRDRDLNSSPRSSSFTRDRDLKSSPRSSSYTRDRDLKSPPRSNSYTRDRDLISPPRGRYVVGHSGEEKYLERFKDDPKDEYYYPDEGDLNKSPVVPLLTTFSSRKNEDLSSGLLTKLTTRSAHVENLRVLSRTNEDADEPFMGSRRIILPAKQEKRPYSRSPSLKNESPETKRRRSLSPISKDRKAYDYKDQSKNDSRLRDQKSSLTPQSPLHYPNISRPKSRSPEFRASPLRPHSPERKSGPYYRSPGREKSPKFVSNRSYPTNKIEDKYSDRSKSPLNYSNENDKSRNGSYSKKIETQKSYSPDYRRSAGRRRSRSPYKHTNRSPIRHRSRSTERRRRVSPERYQSPLRSYRRSPYRKKSPLRKRTTDERKPLEKDEKPSGNRIENTSKKLPESSKTQKSLEQNVKEEKVDVSKLGPEERKAYLQKMLIEKGQNVDLVKQTMLAALEKFPYFTQDGRKEMLTQLSQSTPEERQKLLNDLSLRQLRISSLKVDLTQLRREQNELLRKSRRTGSAGKEPELLKNEESQAVIEKEIQRLSIPNLNIPLTISVIIPPSPPPLNLKKNLDTAKATTKAKQAKAKAESTKNTSMANAATSAQKKSQTPVTKSTPQKTVSTDAVNQKQETVNTKESEQKPPDSSSQQKTYFEYCDSGNYWCIHCNASANNLDQLFQHFHGKRHKIVFEKAKKPWKAHKKPEQTTRRVGVARSRRVKGAELMFPISGFYCTICETFCGDFTDSNDHLKTDNHYNKYQEYITKNPMYEKSLLLSKAAHGGKTSGQGARAKKKNLRVTGIKDSESEEETPSMDNTEIVDMELDEDCLDQSQPKVPKFTSKQLPTWTSLPKSQTVAMKETKEDKNRSLDKFLSIEPPSSLAKKSQLPVITKDAMDLSSIPIPEGPCLPSLSETSKDKAKSEKADKHKKEIIEKDDSLAASFAELSGIPLPKEIPLPEEPAEPEGKKAPSLDTLLARLSKNKSTKNKPKQSSAAAATPSELEQRIQQEIKAKLAKEKQKLLMQKHREEEKERKSEEQTIRKRFLSDSDSSAEDSDTEMMENTEMKENTSANVSFQKNIWAEDILVDNFCQPNIGGHKMGSVGNAHNNRRQFSSQPQINERTQEQTKIPGSKQDENKDYKGKQNERTGIVNNQEKVHLTDEVGEKKEISGNEDENQVNEIIDDGQEKDNSTEATADGQEKDNSTEATGGGQEKDNSTEATGGGQEKDDSTEATGGGQEKDDSTEATGGGQEKDNSTEATGGGQEKDNSTEATGGGQEKDDSTEATGGGQEKDEVVNVQEKGHLIELTCDGVKNQFTEITDGQGKDHLPEVKCSGQDDQLTEITDGQDKEEDQLTEITDGQDKEDQLTEITDGQDKEEDQLTEITDGQDKEEDQLTEITDGQDKEEDHLTEITDGQDKEEDQLTEITDGQDKEEDQLTEITDGQDKEEDQLTEITDGQDKEEDQLTEITDGQDKEEDQLTEITDGQDEEEDQLTEITDGQDKEDQLTSDGQNQFIEISDDDEEKNKLTGLVCDGLKNQDVITEDMDDGQEKNHLTKLFDISEDQPTESCVEDLHKQEPLTQVVDSQETDSHIGIVGSTGIQEKPFQFMETKDDKVKPGQLAEVKNNAQETELLSASISDGQEEVMSFEGTNVGEEKQDHSSEVSGVDQCRKDQLMNVTNCSQDTHVLMTDTDDHDKLDQSTESFDLNQAREGCIAVYADEDVDKKDELLEVSSDLLVREDVQPEMFISTEQPSAHYTMDFNLSAQSSTNSSPPELELKSSADYEMMPNQEFLTPAVEMNLVESVDQEDISHQLILDQSLLVLPNISDDSDLILQQQRNDDSDLILQQQRNDDSDLILQQQRNEDEKMELGVDAALLFVKDISTGHIAGMDIVSWDVTPADGQVHSGQGKDPPMSGVVSEVEPAEPDIVSVDQDEEQDLDTVNSPTEGLNLDLDDDTMDYDLVDILTDKDNGTDLG</sequence>
<gene>
    <name evidence="3" type="ORF">Bpfe_019845</name>
</gene>
<dbReference type="PANTHER" id="PTHR15577">
    <property type="entry name" value="ZINC FINGER CONTAINING PROTEIN"/>
    <property type="match status" value="1"/>
</dbReference>
<feature type="compositionally biased region" description="Basic and acidic residues" evidence="1">
    <location>
        <begin position="2009"/>
        <end position="2019"/>
    </location>
</feature>
<feature type="region of interest" description="Disordered" evidence="1">
    <location>
        <begin position="1950"/>
        <end position="2129"/>
    </location>
</feature>
<feature type="compositionally biased region" description="Basic and acidic residues" evidence="1">
    <location>
        <begin position="886"/>
        <end position="896"/>
    </location>
</feature>
<feature type="region of interest" description="Disordered" evidence="1">
    <location>
        <begin position="111"/>
        <end position="185"/>
    </location>
</feature>
<feature type="compositionally biased region" description="Polar residues" evidence="1">
    <location>
        <begin position="23"/>
        <end position="41"/>
    </location>
</feature>
<feature type="compositionally biased region" description="Basic and acidic residues" evidence="1">
    <location>
        <begin position="499"/>
        <end position="583"/>
    </location>
</feature>
<dbReference type="GO" id="GO:0045893">
    <property type="term" value="P:positive regulation of DNA-templated transcription"/>
    <property type="evidence" value="ECO:0007669"/>
    <property type="project" value="TreeGrafter"/>
</dbReference>
<feature type="region of interest" description="Disordered" evidence="1">
    <location>
        <begin position="237"/>
        <end position="256"/>
    </location>
</feature>
<feature type="compositionally biased region" description="Basic and acidic residues" evidence="1">
    <location>
        <begin position="1741"/>
        <end position="1754"/>
    </location>
</feature>
<feature type="compositionally biased region" description="Basic and acidic residues" evidence="1">
    <location>
        <begin position="1469"/>
        <end position="1480"/>
    </location>
</feature>
<feature type="region of interest" description="Disordered" evidence="1">
    <location>
        <begin position="1507"/>
        <end position="1542"/>
    </location>
</feature>
<organism evidence="3 4">
    <name type="scientific">Biomphalaria pfeifferi</name>
    <name type="common">Bloodfluke planorb</name>
    <name type="synonym">Freshwater snail</name>
    <dbReference type="NCBI Taxonomy" id="112525"/>
    <lineage>
        <taxon>Eukaryota</taxon>
        <taxon>Metazoa</taxon>
        <taxon>Spiralia</taxon>
        <taxon>Lophotrochozoa</taxon>
        <taxon>Mollusca</taxon>
        <taxon>Gastropoda</taxon>
        <taxon>Heterobranchia</taxon>
        <taxon>Euthyneura</taxon>
        <taxon>Panpulmonata</taxon>
        <taxon>Hygrophila</taxon>
        <taxon>Lymnaeoidea</taxon>
        <taxon>Planorbidae</taxon>
        <taxon>Biomphalaria</taxon>
    </lineage>
</organism>
<proteinExistence type="predicted"/>
<feature type="compositionally biased region" description="Acidic residues" evidence="1">
    <location>
        <begin position="1779"/>
        <end position="1792"/>
    </location>
</feature>
<feature type="compositionally biased region" description="Polar residues" evidence="1">
    <location>
        <begin position="1207"/>
        <end position="1246"/>
    </location>
</feature>
<accession>A0AAD8F559</accession>
<dbReference type="SMART" id="SM00451">
    <property type="entry name" value="ZnF_U1"/>
    <property type="match status" value="2"/>
</dbReference>
<feature type="region of interest" description="Disordered" evidence="1">
    <location>
        <begin position="285"/>
        <end position="309"/>
    </location>
</feature>
<feature type="compositionally biased region" description="Basic and acidic residues" evidence="1">
    <location>
        <begin position="123"/>
        <end position="138"/>
    </location>
</feature>
<keyword evidence="4" id="KW-1185">Reference proteome</keyword>
<feature type="compositionally biased region" description="Polar residues" evidence="1">
    <location>
        <begin position="292"/>
        <end position="308"/>
    </location>
</feature>
<name>A0AAD8F559_BIOPF</name>
<feature type="compositionally biased region" description="Basic and acidic residues" evidence="1">
    <location>
        <begin position="10"/>
        <end position="22"/>
    </location>
</feature>
<feature type="compositionally biased region" description="Basic and acidic residues" evidence="1">
    <location>
        <begin position="146"/>
        <end position="185"/>
    </location>
</feature>
<feature type="region of interest" description="Disordered" evidence="1">
    <location>
        <begin position="1191"/>
        <end position="1262"/>
    </location>
</feature>
<feature type="compositionally biased region" description="Acidic residues" evidence="1">
    <location>
        <begin position="2081"/>
        <end position="2101"/>
    </location>
</feature>
<feature type="compositionally biased region" description="Basic and acidic residues" evidence="1">
    <location>
        <begin position="987"/>
        <end position="1015"/>
    </location>
</feature>
<evidence type="ECO:0000259" key="2">
    <source>
        <dbReference type="SMART" id="SM00451"/>
    </source>
</evidence>
<dbReference type="GO" id="GO:0003676">
    <property type="term" value="F:nucleic acid binding"/>
    <property type="evidence" value="ECO:0007669"/>
    <property type="project" value="InterPro"/>
</dbReference>
<evidence type="ECO:0000313" key="4">
    <source>
        <dbReference type="Proteomes" id="UP001233172"/>
    </source>
</evidence>
<feature type="domain" description="U1-type" evidence="2">
    <location>
        <begin position="1339"/>
        <end position="1373"/>
    </location>
</feature>
<feature type="compositionally biased region" description="Polar residues" evidence="1">
    <location>
        <begin position="49"/>
        <end position="66"/>
    </location>
</feature>